<evidence type="ECO:0000313" key="1">
    <source>
        <dbReference type="EnsemblPlants" id="PGSC0003DMT400018172"/>
    </source>
</evidence>
<reference evidence="1" key="2">
    <citation type="submission" date="2015-06" db="UniProtKB">
        <authorList>
            <consortium name="EnsemblPlants"/>
        </authorList>
    </citation>
    <scope>IDENTIFICATION</scope>
    <source>
        <strain evidence="1">DM1-3 516 R44</strain>
    </source>
</reference>
<proteinExistence type="predicted"/>
<dbReference type="Gramene" id="PGSC0003DMT400018172">
    <property type="protein sequence ID" value="PGSC0003DMT400018172"/>
    <property type="gene ID" value="PGSC0003DMG400007053"/>
</dbReference>
<dbReference type="Proteomes" id="UP000011115">
    <property type="component" value="Unassembled WGS sequence"/>
</dbReference>
<organism evidence="1 2">
    <name type="scientific">Solanum tuberosum</name>
    <name type="common">Potato</name>
    <dbReference type="NCBI Taxonomy" id="4113"/>
    <lineage>
        <taxon>Eukaryota</taxon>
        <taxon>Viridiplantae</taxon>
        <taxon>Streptophyta</taxon>
        <taxon>Embryophyta</taxon>
        <taxon>Tracheophyta</taxon>
        <taxon>Spermatophyta</taxon>
        <taxon>Magnoliopsida</taxon>
        <taxon>eudicotyledons</taxon>
        <taxon>Gunneridae</taxon>
        <taxon>Pentapetalae</taxon>
        <taxon>asterids</taxon>
        <taxon>lamiids</taxon>
        <taxon>Solanales</taxon>
        <taxon>Solanaceae</taxon>
        <taxon>Solanoideae</taxon>
        <taxon>Solaneae</taxon>
        <taxon>Solanum</taxon>
    </lineage>
</organism>
<dbReference type="HOGENOM" id="CLU_3053233_0_0_1"/>
<accession>M1AA56</accession>
<keyword evidence="2" id="KW-1185">Reference proteome</keyword>
<reference evidence="2" key="1">
    <citation type="journal article" date="2011" name="Nature">
        <title>Genome sequence and analysis of the tuber crop potato.</title>
        <authorList>
            <consortium name="The Potato Genome Sequencing Consortium"/>
        </authorList>
    </citation>
    <scope>NUCLEOTIDE SEQUENCE [LARGE SCALE GENOMIC DNA]</scope>
    <source>
        <strain evidence="2">cv. DM1-3 516 R44</strain>
    </source>
</reference>
<protein>
    <submittedName>
        <fullName evidence="1">Glyoxalase II</fullName>
    </submittedName>
</protein>
<dbReference type="ExpressionAtlas" id="M1AA56">
    <property type="expression patterns" value="baseline"/>
</dbReference>
<dbReference type="EnsemblPlants" id="PGSC0003DMT400018172">
    <property type="protein sequence ID" value="PGSC0003DMT400018172"/>
    <property type="gene ID" value="PGSC0003DMG400007053"/>
</dbReference>
<evidence type="ECO:0000313" key="2">
    <source>
        <dbReference type="Proteomes" id="UP000011115"/>
    </source>
</evidence>
<sequence length="56" mass="6262">MGSYSTTSSSAQNSPKLVFRQLFEKESSTYTYLLADASHPQKPALVNLFAYFVLLL</sequence>
<dbReference type="AlphaFoldDB" id="M1AA56"/>
<name>M1AA56_SOLTU</name>